<evidence type="ECO:0000313" key="3">
    <source>
        <dbReference type="EMBL" id="CAA9232413.1"/>
    </source>
</evidence>
<dbReference type="PANTHER" id="PTHR35176:SF6">
    <property type="entry name" value="HEME OXYGENASE HI_0854-RELATED"/>
    <property type="match status" value="1"/>
</dbReference>
<dbReference type="InterPro" id="IPR012349">
    <property type="entry name" value="Split_barrel_FMN-bd"/>
</dbReference>
<dbReference type="NCBIfam" id="TIGR03618">
    <property type="entry name" value="Rv1155_F420"/>
    <property type="match status" value="1"/>
</dbReference>
<dbReference type="GO" id="GO:0070967">
    <property type="term" value="F:coenzyme F420 binding"/>
    <property type="evidence" value="ECO:0007669"/>
    <property type="project" value="TreeGrafter"/>
</dbReference>
<dbReference type="InterPro" id="IPR011576">
    <property type="entry name" value="Pyridox_Oxase_N"/>
</dbReference>
<evidence type="ECO:0000259" key="2">
    <source>
        <dbReference type="Pfam" id="PF01243"/>
    </source>
</evidence>
<reference evidence="3" key="1">
    <citation type="submission" date="2020-02" db="EMBL/GenBank/DDBJ databases">
        <authorList>
            <person name="Meier V. D."/>
        </authorList>
    </citation>
    <scope>NUCLEOTIDE SEQUENCE</scope>
    <source>
        <strain evidence="3">AVDCRST_MAG76</strain>
    </source>
</reference>
<dbReference type="InterPro" id="IPR019920">
    <property type="entry name" value="F420-binding_dom_put"/>
</dbReference>
<dbReference type="Pfam" id="PF01243">
    <property type="entry name" value="PNPOx_N"/>
    <property type="match status" value="1"/>
</dbReference>
<dbReference type="InterPro" id="IPR052019">
    <property type="entry name" value="F420H2_bilvrd_red/Heme_oxyg"/>
</dbReference>
<dbReference type="GO" id="GO:0005829">
    <property type="term" value="C:cytosol"/>
    <property type="evidence" value="ECO:0007669"/>
    <property type="project" value="TreeGrafter"/>
</dbReference>
<evidence type="ECO:0000256" key="1">
    <source>
        <dbReference type="ARBA" id="ARBA00023002"/>
    </source>
</evidence>
<dbReference type="GO" id="GO:0016627">
    <property type="term" value="F:oxidoreductase activity, acting on the CH-CH group of donors"/>
    <property type="evidence" value="ECO:0007669"/>
    <property type="project" value="TreeGrafter"/>
</dbReference>
<dbReference type="SUPFAM" id="SSF50475">
    <property type="entry name" value="FMN-binding split barrel"/>
    <property type="match status" value="1"/>
</dbReference>
<protein>
    <recommendedName>
        <fullName evidence="2">Pyridoxamine 5'-phosphate oxidase N-terminal domain-containing protein</fullName>
    </recommendedName>
</protein>
<sequence length="139" mass="14742">MDLLNHAARAALTAGHLAHLVTLDPDGAPQVSIVWTGLDADEIVTGHLFATKKVRNCERDPRVAISLETGGRNEMGLDNYLVVHGTARIQEGGAPELLQRLAAVYLGPGVPFPPMPDPPPGFVLRTSPTRVLGVGPWGV</sequence>
<proteinExistence type="predicted"/>
<organism evidence="3">
    <name type="scientific">uncultured Acidimicrobiales bacterium</name>
    <dbReference type="NCBI Taxonomy" id="310071"/>
    <lineage>
        <taxon>Bacteria</taxon>
        <taxon>Bacillati</taxon>
        <taxon>Actinomycetota</taxon>
        <taxon>Acidimicrobiia</taxon>
        <taxon>Acidimicrobiales</taxon>
        <taxon>environmental samples</taxon>
    </lineage>
</organism>
<dbReference type="EMBL" id="CADCSZ010000076">
    <property type="protein sequence ID" value="CAA9232413.1"/>
    <property type="molecule type" value="Genomic_DNA"/>
</dbReference>
<name>A0A6J4HRY5_9ACTN</name>
<keyword evidence="1" id="KW-0560">Oxidoreductase</keyword>
<feature type="domain" description="Pyridoxamine 5'-phosphate oxidase N-terminal" evidence="2">
    <location>
        <begin position="5"/>
        <end position="132"/>
    </location>
</feature>
<dbReference type="Gene3D" id="2.30.110.10">
    <property type="entry name" value="Electron Transport, Fmn-binding Protein, Chain A"/>
    <property type="match status" value="1"/>
</dbReference>
<accession>A0A6J4HRY5</accession>
<gene>
    <name evidence="3" type="ORF">AVDCRST_MAG76-1391</name>
</gene>
<dbReference type="AlphaFoldDB" id="A0A6J4HRY5"/>
<dbReference type="PANTHER" id="PTHR35176">
    <property type="entry name" value="HEME OXYGENASE HI_0854-RELATED"/>
    <property type="match status" value="1"/>
</dbReference>